<reference evidence="3 4" key="1">
    <citation type="submission" date="2018-03" db="EMBL/GenBank/DDBJ databases">
        <title>Genomic Encyclopedia of Archaeal and Bacterial Type Strains, Phase II (KMG-II): from individual species to whole genera.</title>
        <authorList>
            <person name="Goeker M."/>
        </authorList>
    </citation>
    <scope>NUCLEOTIDE SEQUENCE [LARGE SCALE GENOMIC DNA]</scope>
    <source>
        <strain evidence="3 4">DSM 45601</strain>
    </source>
</reference>
<organism evidence="3 4">
    <name type="scientific">Allonocardiopsis opalescens</name>
    <dbReference type="NCBI Taxonomy" id="1144618"/>
    <lineage>
        <taxon>Bacteria</taxon>
        <taxon>Bacillati</taxon>
        <taxon>Actinomycetota</taxon>
        <taxon>Actinomycetes</taxon>
        <taxon>Streptosporangiales</taxon>
        <taxon>Allonocardiopsis</taxon>
    </lineage>
</organism>
<dbReference type="InterPro" id="IPR023393">
    <property type="entry name" value="START-like_dom_sf"/>
</dbReference>
<dbReference type="EMBL" id="PVZC01000001">
    <property type="protein sequence ID" value="PRY02332.1"/>
    <property type="molecule type" value="Genomic_DNA"/>
</dbReference>
<name>A0A2T0QEK3_9ACTN</name>
<evidence type="ECO:0000256" key="1">
    <source>
        <dbReference type="ARBA" id="ARBA00006817"/>
    </source>
</evidence>
<dbReference type="SUPFAM" id="SSF55961">
    <property type="entry name" value="Bet v1-like"/>
    <property type="match status" value="2"/>
</dbReference>
<feature type="domain" description="Activator of Hsp90 ATPase homologue 1/2-like C-terminal" evidence="2">
    <location>
        <begin position="25"/>
        <end position="143"/>
    </location>
</feature>
<sequence>MNESQARLTEADGIAQLRIERRLAHPVEKVWRVVTEPDELAHWFPAEVVYEPVVGSAVRFAFPGEEADPDDPNTRGELLEYDPPRRISFRWSDDVVTIELSPDGDGCLLVFRQDVGGGFLGRLAAGRAAAGWDTCLDALADRLAGREPAEPGDMLAAIERYVREFGIDRGESRAVDGGFELRFVRDLIWIPLDQAWSLLVEGAEPRVGGEPPLRAVNDTEAAGRVTAAEAPRVLEYEWTGADGTAAGRVRWEFGHDPAVGTHVVLTQTVPAHLAGLRAAALARWHIHLESFFAATRGVIRCPWPEDREAELTAFYAERLA</sequence>
<evidence type="ECO:0000313" key="3">
    <source>
        <dbReference type="EMBL" id="PRY02332.1"/>
    </source>
</evidence>
<dbReference type="RefSeq" id="WP_211302693.1">
    <property type="nucleotide sequence ID" value="NZ_PVZC01000001.1"/>
</dbReference>
<evidence type="ECO:0000313" key="4">
    <source>
        <dbReference type="Proteomes" id="UP000237846"/>
    </source>
</evidence>
<dbReference type="Pfam" id="PF08327">
    <property type="entry name" value="AHSA1"/>
    <property type="match status" value="1"/>
</dbReference>
<keyword evidence="4" id="KW-1185">Reference proteome</keyword>
<evidence type="ECO:0000259" key="2">
    <source>
        <dbReference type="Pfam" id="PF08327"/>
    </source>
</evidence>
<comment type="similarity">
    <text evidence="1">Belongs to the AHA1 family.</text>
</comment>
<gene>
    <name evidence="3" type="ORF">CLV72_101934</name>
</gene>
<protein>
    <submittedName>
        <fullName evidence="3">Uncharacterized protein YndB with AHSA1/START domain</fullName>
    </submittedName>
</protein>
<dbReference type="AlphaFoldDB" id="A0A2T0QEK3"/>
<dbReference type="Gene3D" id="3.30.530.20">
    <property type="match status" value="2"/>
</dbReference>
<dbReference type="InterPro" id="IPR013538">
    <property type="entry name" value="ASHA1/2-like_C"/>
</dbReference>
<dbReference type="Proteomes" id="UP000237846">
    <property type="component" value="Unassembled WGS sequence"/>
</dbReference>
<accession>A0A2T0QEK3</accession>
<comment type="caution">
    <text evidence="3">The sequence shown here is derived from an EMBL/GenBank/DDBJ whole genome shotgun (WGS) entry which is preliminary data.</text>
</comment>
<proteinExistence type="inferred from homology"/>